<keyword evidence="3 4" id="KW-0687">Ribonucleoprotein</keyword>
<dbReference type="PROSITE" id="PS00548">
    <property type="entry name" value="RIBOSOMAL_S3"/>
    <property type="match status" value="1"/>
</dbReference>
<evidence type="ECO:0000256" key="3">
    <source>
        <dbReference type="ARBA" id="ARBA00023274"/>
    </source>
</evidence>
<dbReference type="InterPro" id="IPR001351">
    <property type="entry name" value="Ribosomal_uS3_C"/>
</dbReference>
<accession>A0A7U0KSF1</accession>
<proteinExistence type="inferred from homology"/>
<dbReference type="InterPro" id="IPR018280">
    <property type="entry name" value="Ribosomal_uS3_CS"/>
</dbReference>
<evidence type="ECO:0000256" key="1">
    <source>
        <dbReference type="ARBA" id="ARBA00010761"/>
    </source>
</evidence>
<organism evidence="6">
    <name type="scientific">Pelagomonas calceolata</name>
    <dbReference type="NCBI Taxonomy" id="35677"/>
    <lineage>
        <taxon>Eukaryota</taxon>
        <taxon>Sar</taxon>
        <taxon>Stramenopiles</taxon>
        <taxon>Ochrophyta</taxon>
        <taxon>Pelagophyceae</taxon>
        <taxon>Pelagomonadales</taxon>
        <taxon>Pelagomonadaceae</taxon>
        <taxon>Pelagomonas</taxon>
    </lineage>
</organism>
<keyword evidence="6" id="KW-0496">Mitochondrion</keyword>
<reference evidence="6" key="1">
    <citation type="journal article" date="2021" name="Genome Biol. Evol.">
        <title>Mitochondrial genome evolution in pelagophyte algae.</title>
        <authorList>
            <person name="Sibbald S.J."/>
            <person name="Lawton M."/>
            <person name="Archibald J.M."/>
        </authorList>
    </citation>
    <scope>NUCLEOTIDE SEQUENCE</scope>
    <source>
        <strain evidence="6">CCMP1756</strain>
    </source>
</reference>
<dbReference type="RefSeq" id="YP_010152720.1">
    <property type="nucleotide sequence ID" value="NC_057168.1"/>
</dbReference>
<protein>
    <submittedName>
        <fullName evidence="6">Ribosomal protein S3</fullName>
    </submittedName>
</protein>
<dbReference type="SUPFAM" id="SSF54821">
    <property type="entry name" value="Ribosomal protein S3 C-terminal domain"/>
    <property type="match status" value="1"/>
</dbReference>
<comment type="similarity">
    <text evidence="1 4">Belongs to the universal ribosomal protein uS3 family.</text>
</comment>
<dbReference type="AlphaFoldDB" id="A0A7U0KSF1"/>
<dbReference type="GO" id="GO:1990904">
    <property type="term" value="C:ribonucleoprotein complex"/>
    <property type="evidence" value="ECO:0007669"/>
    <property type="project" value="UniProtKB-KW"/>
</dbReference>
<dbReference type="GeneID" id="67154244"/>
<dbReference type="InterPro" id="IPR036419">
    <property type="entry name" value="Ribosomal_S3_C_sf"/>
</dbReference>
<feature type="domain" description="Small ribosomal subunit protein uS3 C-terminal" evidence="5">
    <location>
        <begin position="197"/>
        <end position="257"/>
    </location>
</feature>
<evidence type="ECO:0000313" key="6">
    <source>
        <dbReference type="EMBL" id="QQW50368.1"/>
    </source>
</evidence>
<gene>
    <name evidence="6" type="primary">rps3</name>
</gene>
<dbReference type="GO" id="GO:0003735">
    <property type="term" value="F:structural constituent of ribosome"/>
    <property type="evidence" value="ECO:0007669"/>
    <property type="project" value="InterPro"/>
</dbReference>
<dbReference type="GO" id="GO:0006412">
    <property type="term" value="P:translation"/>
    <property type="evidence" value="ECO:0007669"/>
    <property type="project" value="InterPro"/>
</dbReference>
<dbReference type="EMBL" id="MW438349">
    <property type="protein sequence ID" value="QQW50368.1"/>
    <property type="molecule type" value="Genomic_DNA"/>
</dbReference>
<geneLocation type="mitochondrion" evidence="6"/>
<name>A0A7U0KSF1_9STRA</name>
<evidence type="ECO:0000256" key="4">
    <source>
        <dbReference type="RuleBase" id="RU003624"/>
    </source>
</evidence>
<dbReference type="GO" id="GO:0005840">
    <property type="term" value="C:ribosome"/>
    <property type="evidence" value="ECO:0007669"/>
    <property type="project" value="UniProtKB-KW"/>
</dbReference>
<sequence length="260" mass="29874">MAQKTNPLAFRSLNNFENSFCHQQVYKKNLSPYVLKEHKKIKSFLESFFKSTNLVLHSFKFVKTYQGIAYLYIKYVHVSDRDVRESSKSIYCSNIERAFLCGFSKLCYNVPISVSFFNLEKGAKQKIPATNIKGTFFNVTELATYLHVLTSVKGSAFFLANILSFKLHNMRSRSDRKSQVRFLSFVSNLLSFIIEHNTVGIEGVKVGIKGRINGVPRSKTWSSCEGKMTLQRIDSKVDYYYLPSETVYGTFGIKVWINYG</sequence>
<evidence type="ECO:0000259" key="5">
    <source>
        <dbReference type="Pfam" id="PF00189"/>
    </source>
</evidence>
<dbReference type="Pfam" id="PF00189">
    <property type="entry name" value="Ribosomal_S3_C"/>
    <property type="match status" value="1"/>
</dbReference>
<dbReference type="Gene3D" id="3.30.1140.32">
    <property type="entry name" value="Ribosomal protein S3, C-terminal domain"/>
    <property type="match status" value="1"/>
</dbReference>
<keyword evidence="2 4" id="KW-0689">Ribosomal protein</keyword>
<evidence type="ECO:0000256" key="2">
    <source>
        <dbReference type="ARBA" id="ARBA00022980"/>
    </source>
</evidence>